<reference evidence="2" key="1">
    <citation type="submission" date="2016-04" db="EMBL/GenBank/DDBJ databases">
        <title>Draft genome sequence of Paludibacter jiangxiensis strain NM7.</title>
        <authorList>
            <person name="Qiu Y."/>
            <person name="Matsuura N."/>
            <person name="Ohashi A."/>
            <person name="Tourlousse M.D."/>
            <person name="Sekiguchi Y."/>
        </authorList>
    </citation>
    <scope>NUCLEOTIDE SEQUENCE [LARGE SCALE GENOMIC DNA]</scope>
    <source>
        <strain evidence="2">NM7</strain>
    </source>
</reference>
<gene>
    <name evidence="1" type="ORF">PJIAN_1753</name>
</gene>
<proteinExistence type="predicted"/>
<keyword evidence="2" id="KW-1185">Reference proteome</keyword>
<dbReference type="STRING" id="681398.PJIAN_1753"/>
<accession>A0A170YXJ8</accession>
<dbReference type="EMBL" id="BDCR01000001">
    <property type="protein sequence ID" value="GAT62161.1"/>
    <property type="molecule type" value="Genomic_DNA"/>
</dbReference>
<name>A0A170YXJ8_9BACT</name>
<sequence>MRRKKKYHLHLFILLSLLLIAIVIAALFIRPYLQPRMFRVHTCTCDFCKDAAAPISSSELLDDLNDVQLEHAQVGGLKQTFDTDSDFLKAADVLVKKDILVHLVDCKFFHIDELRHSHPYLVPEAVNLLKDIGVEFQKRLKENGLKDFRFVVTSVLRTDESQHKLGKHNGNASNNSAHRYGTTFDITYNKFMDGDTVAYPAKVPHIFAETLIDMRRQCRFLIKKERHQSCYHITVAICKESLANRPEQ</sequence>
<dbReference type="Pfam" id="PF18979">
    <property type="entry name" value="DUF5715"/>
    <property type="match status" value="1"/>
</dbReference>
<organism evidence="1 2">
    <name type="scientific">Paludibacter jiangxiensis</name>
    <dbReference type="NCBI Taxonomy" id="681398"/>
    <lineage>
        <taxon>Bacteria</taxon>
        <taxon>Pseudomonadati</taxon>
        <taxon>Bacteroidota</taxon>
        <taxon>Bacteroidia</taxon>
        <taxon>Bacteroidales</taxon>
        <taxon>Paludibacteraceae</taxon>
        <taxon>Paludibacter</taxon>
    </lineage>
</organism>
<comment type="caution">
    <text evidence="1">The sequence shown here is derived from an EMBL/GenBank/DDBJ whole genome shotgun (WGS) entry which is preliminary data.</text>
</comment>
<evidence type="ECO:0000313" key="1">
    <source>
        <dbReference type="EMBL" id="GAT62161.1"/>
    </source>
</evidence>
<protein>
    <submittedName>
        <fullName evidence="1">Uncharacterized protein</fullName>
    </submittedName>
</protein>
<reference evidence="2" key="2">
    <citation type="journal article" date="2017" name="Genome Announc.">
        <title>Draft genome sequence of Paludibacter jiangxiensis NM7(T), a propionate-producing fermentative bacterium.</title>
        <authorList>
            <person name="Qiu Y.-L."/>
            <person name="Tourlousse D.M."/>
            <person name="Matsuura N."/>
            <person name="Ohashi A."/>
            <person name="Sekiguchi Y."/>
        </authorList>
    </citation>
    <scope>NUCLEOTIDE SEQUENCE [LARGE SCALE GENOMIC DNA]</scope>
    <source>
        <strain evidence="2">NM7</strain>
    </source>
</reference>
<dbReference type="AlphaFoldDB" id="A0A170YXJ8"/>
<dbReference type="Proteomes" id="UP000076586">
    <property type="component" value="Unassembled WGS sequence"/>
</dbReference>
<dbReference type="SUPFAM" id="SSF55166">
    <property type="entry name" value="Hedgehog/DD-peptidase"/>
    <property type="match status" value="1"/>
</dbReference>
<dbReference type="InterPro" id="IPR043769">
    <property type="entry name" value="DUF5715"/>
</dbReference>
<evidence type="ECO:0000313" key="2">
    <source>
        <dbReference type="Proteomes" id="UP000076586"/>
    </source>
</evidence>
<dbReference type="InterPro" id="IPR009045">
    <property type="entry name" value="Zn_M74/Hedgehog-like"/>
</dbReference>